<evidence type="ECO:0000313" key="2">
    <source>
        <dbReference type="Proteomes" id="UP000824120"/>
    </source>
</evidence>
<keyword evidence="2" id="KW-1185">Reference proteome</keyword>
<sequence length="71" mass="8452">MVQYIIDNISPILAWELLRYRRGEMEILKFIWNKQIPSKINFFCGGYAKEESPRMIIAKNEDKFGLKMLVL</sequence>
<gene>
    <name evidence="1" type="ORF">H5410_002613</name>
</gene>
<reference evidence="1 2" key="1">
    <citation type="submission" date="2020-09" db="EMBL/GenBank/DDBJ databases">
        <title>De no assembly of potato wild relative species, Solanum commersonii.</title>
        <authorList>
            <person name="Cho K."/>
        </authorList>
    </citation>
    <scope>NUCLEOTIDE SEQUENCE [LARGE SCALE GENOMIC DNA]</scope>
    <source>
        <strain evidence="1">LZ3.2</strain>
        <tissue evidence="1">Leaf</tissue>
    </source>
</reference>
<organism evidence="1 2">
    <name type="scientific">Solanum commersonii</name>
    <name type="common">Commerson's wild potato</name>
    <name type="synonym">Commerson's nightshade</name>
    <dbReference type="NCBI Taxonomy" id="4109"/>
    <lineage>
        <taxon>Eukaryota</taxon>
        <taxon>Viridiplantae</taxon>
        <taxon>Streptophyta</taxon>
        <taxon>Embryophyta</taxon>
        <taxon>Tracheophyta</taxon>
        <taxon>Spermatophyta</taxon>
        <taxon>Magnoliopsida</taxon>
        <taxon>eudicotyledons</taxon>
        <taxon>Gunneridae</taxon>
        <taxon>Pentapetalae</taxon>
        <taxon>asterids</taxon>
        <taxon>lamiids</taxon>
        <taxon>Solanales</taxon>
        <taxon>Solanaceae</taxon>
        <taxon>Solanoideae</taxon>
        <taxon>Solaneae</taxon>
        <taxon>Solanum</taxon>
    </lineage>
</organism>
<accession>A0A9J6B2L8</accession>
<proteinExistence type="predicted"/>
<protein>
    <submittedName>
        <fullName evidence="1">Uncharacterized protein</fullName>
    </submittedName>
</protein>
<dbReference type="Proteomes" id="UP000824120">
    <property type="component" value="Chromosome 1"/>
</dbReference>
<evidence type="ECO:0000313" key="1">
    <source>
        <dbReference type="EMBL" id="KAG5630896.1"/>
    </source>
</evidence>
<dbReference type="EMBL" id="JACXVP010000001">
    <property type="protein sequence ID" value="KAG5630896.1"/>
    <property type="molecule type" value="Genomic_DNA"/>
</dbReference>
<dbReference type="AlphaFoldDB" id="A0A9J6B2L8"/>
<name>A0A9J6B2L8_SOLCO</name>
<comment type="caution">
    <text evidence="1">The sequence shown here is derived from an EMBL/GenBank/DDBJ whole genome shotgun (WGS) entry which is preliminary data.</text>
</comment>